<proteinExistence type="predicted"/>
<gene>
    <name evidence="1" type="ORF">HB778_02170</name>
</gene>
<dbReference type="Proteomes" id="UP000515465">
    <property type="component" value="Chromosome"/>
</dbReference>
<dbReference type="EMBL" id="CP050296">
    <property type="protein sequence ID" value="QND55612.1"/>
    <property type="molecule type" value="Genomic_DNA"/>
</dbReference>
<reference evidence="2" key="1">
    <citation type="journal article" date="2020" name="Mol. Plant Microbe">
        <title>Rhizobial microsymbionts of the narrowly endemic Oxytropis species growing in Kamchatka are characterized by significant genetic diversity and possess a set of genes that are associated with T3SS and T6SS secretion systems and can affect the development of symbiosis.</title>
        <authorList>
            <person name="Safronova V."/>
            <person name="Guro P."/>
            <person name="Sazanova A."/>
            <person name="Kuznetsova I."/>
            <person name="Belimov A."/>
            <person name="Yakubov V."/>
            <person name="Chirak E."/>
            <person name="Afonin A."/>
            <person name="Gogolev Y."/>
            <person name="Andronov E."/>
            <person name="Tikhonovich I."/>
        </authorList>
    </citation>
    <scope>NUCLEOTIDE SEQUENCE [LARGE SCALE GENOMIC DNA]</scope>
    <source>
        <strain evidence="2">583</strain>
    </source>
</reference>
<evidence type="ECO:0000313" key="1">
    <source>
        <dbReference type="EMBL" id="QND55612.1"/>
    </source>
</evidence>
<protein>
    <submittedName>
        <fullName evidence="1">Uncharacterized protein</fullName>
    </submittedName>
</protein>
<sequence length="104" mass="11825">MENNPRYDGKPLLKLLEFYVLWVIGELPEEVDKSLKAIAPKLHALYGGDGHWQGAIAASVHFSEEIPAEIRGLWARNLEIARDNNVTLSPQKFSEMFVDENFDN</sequence>
<organism evidence="1 2">
    <name type="scientific">Mesorhizobium huakuii</name>
    <dbReference type="NCBI Taxonomy" id="28104"/>
    <lineage>
        <taxon>Bacteria</taxon>
        <taxon>Pseudomonadati</taxon>
        <taxon>Pseudomonadota</taxon>
        <taxon>Alphaproteobacteria</taxon>
        <taxon>Hyphomicrobiales</taxon>
        <taxon>Phyllobacteriaceae</taxon>
        <taxon>Mesorhizobium</taxon>
    </lineage>
</organism>
<dbReference type="AlphaFoldDB" id="A0A7G6SM80"/>
<dbReference type="RefSeq" id="WP_183461103.1">
    <property type="nucleotide sequence ID" value="NZ_CP050296.1"/>
</dbReference>
<evidence type="ECO:0000313" key="2">
    <source>
        <dbReference type="Proteomes" id="UP000515465"/>
    </source>
</evidence>
<accession>A0A7G6SM80</accession>
<name>A0A7G6SM80_9HYPH</name>